<feature type="compositionally biased region" description="Basic and acidic residues" evidence="1">
    <location>
        <begin position="54"/>
        <end position="68"/>
    </location>
</feature>
<feature type="compositionally biased region" description="Basic residues" evidence="1">
    <location>
        <begin position="21"/>
        <end position="53"/>
    </location>
</feature>
<keyword evidence="2" id="KW-0378">Hydrolase</keyword>
<dbReference type="GO" id="GO:0004519">
    <property type="term" value="F:endonuclease activity"/>
    <property type="evidence" value="ECO:0007669"/>
    <property type="project" value="UniProtKB-KW"/>
</dbReference>
<dbReference type="RefSeq" id="YP_009184751.1">
    <property type="nucleotide sequence ID" value="NC_028580.1"/>
</dbReference>
<keyword evidence="2" id="KW-0150">Chloroplast</keyword>
<accession>A0A0S2LNM5</accession>
<dbReference type="EMBL" id="KT625412">
    <property type="protein sequence ID" value="ALO62838.1"/>
    <property type="molecule type" value="Genomic_DNA"/>
</dbReference>
<proteinExistence type="predicted"/>
<evidence type="ECO:0000256" key="1">
    <source>
        <dbReference type="SAM" id="MobiDB-lite"/>
    </source>
</evidence>
<sequence>MKIQNNNINNDSGVFYDGVINKKKRGGSKKGVPKPGVSKKLKGRPSPKKGKVYKSKDRQKPDGMRNRDWEKNPALYEAWILCVKSRDGFKCIVTGETTHLETHHLDGFDWAEQKRYDVKNGVTLSKKVHKQFHKQYGSGKNTVEQFEDFLAKNYNIIDFSKFPWKDNHEPSPSLEEKMEKAKTYRENMMEDFIKRCEKNNHLVLPNQTYVNAKSHVKIKCLVHNIEYETTFTNYKKSKGGLPCCGRELQKQSLKANRNNSIDS</sequence>
<dbReference type="GeneID" id="26378375"/>
<keyword evidence="2" id="KW-0255">Endonuclease</keyword>
<gene>
    <name evidence="2" type="primary">orf263</name>
</gene>
<reference evidence="2" key="1">
    <citation type="journal article" date="2015" name="BMC Evol. Biol.">
        <title>Chloroplast phylogenomic analysis of chlorophyte green algae identifies a novel lineage sister to the Sphaeropleales (Chlorophyceae).</title>
        <authorList>
            <person name="Lemieux C."/>
            <person name="Vincent A.T."/>
            <person name="Labarre A."/>
            <person name="Otis C."/>
            <person name="Turmel M."/>
        </authorList>
    </citation>
    <scope>NUCLEOTIDE SEQUENCE</scope>
</reference>
<keyword evidence="2" id="KW-0540">Nuclease</keyword>
<protein>
    <submittedName>
        <fullName evidence="2">Putative DNA endonuclease</fullName>
    </submittedName>
</protein>
<organism evidence="2">
    <name type="scientific">Oogamochlamys gigantea</name>
    <dbReference type="NCBI Taxonomy" id="158507"/>
    <lineage>
        <taxon>Eukaryota</taxon>
        <taxon>Viridiplantae</taxon>
        <taxon>Chlorophyta</taxon>
        <taxon>core chlorophytes</taxon>
        <taxon>Chlorophyceae</taxon>
        <taxon>CS clade</taxon>
        <taxon>Chlamydomonadales</taxon>
        <taxon>Chlamydomonadaceae</taxon>
        <taxon>Oogamochlamys</taxon>
    </lineage>
</organism>
<evidence type="ECO:0000313" key="2">
    <source>
        <dbReference type="EMBL" id="ALO62838.1"/>
    </source>
</evidence>
<name>A0A0S2LNM5_9CHLO</name>
<feature type="region of interest" description="Disordered" evidence="1">
    <location>
        <begin position="1"/>
        <end position="68"/>
    </location>
</feature>
<keyword evidence="2" id="KW-0934">Plastid</keyword>
<feature type="compositionally biased region" description="Polar residues" evidence="1">
    <location>
        <begin position="1"/>
        <end position="12"/>
    </location>
</feature>
<dbReference type="AlphaFoldDB" id="A0A0S2LNM5"/>
<geneLocation type="chloroplast" evidence="2"/>